<dbReference type="Gene3D" id="1.10.10.60">
    <property type="entry name" value="Homeodomain-like"/>
    <property type="match status" value="1"/>
</dbReference>
<gene>
    <name evidence="2" type="ORF">KUTeg_002315</name>
</gene>
<feature type="domain" description="HTH psq-type" evidence="1">
    <location>
        <begin position="28"/>
        <end position="48"/>
    </location>
</feature>
<dbReference type="EMBL" id="JARBDR010000141">
    <property type="protein sequence ID" value="KAJ8320728.1"/>
    <property type="molecule type" value="Genomic_DNA"/>
</dbReference>
<dbReference type="SUPFAM" id="SSF46689">
    <property type="entry name" value="Homeodomain-like"/>
    <property type="match status" value="1"/>
</dbReference>
<dbReference type="Pfam" id="PF05225">
    <property type="entry name" value="HTH_psq"/>
    <property type="match status" value="1"/>
</dbReference>
<sequence length="98" mass="11055">MVTATSEMDKEFEALRNVYNTVKRTGDSIRKSAKMFGIPESTLRSRLKNPDLFDSKVGHPTIFTKAEETQLAEHCKNMASLGYGYCMYQVLELASRIG</sequence>
<dbReference type="InterPro" id="IPR007889">
    <property type="entry name" value="HTH_Psq"/>
</dbReference>
<evidence type="ECO:0000313" key="2">
    <source>
        <dbReference type="EMBL" id="KAJ8320728.1"/>
    </source>
</evidence>
<reference evidence="2 3" key="1">
    <citation type="submission" date="2022-12" db="EMBL/GenBank/DDBJ databases">
        <title>Chromosome-level genome of Tegillarca granosa.</title>
        <authorList>
            <person name="Kim J."/>
        </authorList>
    </citation>
    <scope>NUCLEOTIDE SEQUENCE [LARGE SCALE GENOMIC DNA]</scope>
    <source>
        <strain evidence="2">Teg-2019</strain>
        <tissue evidence="2">Adductor muscle</tissue>
    </source>
</reference>
<keyword evidence="3" id="KW-1185">Reference proteome</keyword>
<evidence type="ECO:0000259" key="1">
    <source>
        <dbReference type="Pfam" id="PF05225"/>
    </source>
</evidence>
<name>A0ABQ9FYF4_TEGGR</name>
<dbReference type="Proteomes" id="UP001217089">
    <property type="component" value="Unassembled WGS sequence"/>
</dbReference>
<comment type="caution">
    <text evidence="2">The sequence shown here is derived from an EMBL/GenBank/DDBJ whole genome shotgun (WGS) entry which is preliminary data.</text>
</comment>
<protein>
    <recommendedName>
        <fullName evidence="1">HTH psq-type domain-containing protein</fullName>
    </recommendedName>
</protein>
<accession>A0ABQ9FYF4</accession>
<evidence type="ECO:0000313" key="3">
    <source>
        <dbReference type="Proteomes" id="UP001217089"/>
    </source>
</evidence>
<organism evidence="2 3">
    <name type="scientific">Tegillarca granosa</name>
    <name type="common">Malaysian cockle</name>
    <name type="synonym">Anadara granosa</name>
    <dbReference type="NCBI Taxonomy" id="220873"/>
    <lineage>
        <taxon>Eukaryota</taxon>
        <taxon>Metazoa</taxon>
        <taxon>Spiralia</taxon>
        <taxon>Lophotrochozoa</taxon>
        <taxon>Mollusca</taxon>
        <taxon>Bivalvia</taxon>
        <taxon>Autobranchia</taxon>
        <taxon>Pteriomorphia</taxon>
        <taxon>Arcoida</taxon>
        <taxon>Arcoidea</taxon>
        <taxon>Arcidae</taxon>
        <taxon>Tegillarca</taxon>
    </lineage>
</organism>
<proteinExistence type="predicted"/>
<dbReference type="InterPro" id="IPR009057">
    <property type="entry name" value="Homeodomain-like_sf"/>
</dbReference>